<protein>
    <submittedName>
        <fullName evidence="1">Uncharacterized protein</fullName>
    </submittedName>
</protein>
<dbReference type="EMBL" id="JAIVFP010000001">
    <property type="protein sequence ID" value="MCI4684458.1"/>
    <property type="molecule type" value="Genomic_DNA"/>
</dbReference>
<gene>
    <name evidence="1" type="ORF">K2U94_17085</name>
</gene>
<comment type="caution">
    <text evidence="1">The sequence shown here is derived from an EMBL/GenBank/DDBJ whole genome shotgun (WGS) entry which is preliminary data.</text>
</comment>
<dbReference type="RefSeq" id="WP_243068352.1">
    <property type="nucleotide sequence ID" value="NZ_JAIVFK010000001.1"/>
</dbReference>
<reference evidence="1" key="1">
    <citation type="journal article" date="2022" name="ISME J.">
        <title>Identification of active gaseous-alkane degraders at natural gas seeps.</title>
        <authorList>
            <person name="Farhan Ul Haque M."/>
            <person name="Hernandez M."/>
            <person name="Crombie A.T."/>
            <person name="Murrell J.C."/>
        </authorList>
    </citation>
    <scope>NUCLEOTIDE SEQUENCE</scope>
    <source>
        <strain evidence="1">PC2</strain>
    </source>
</reference>
<accession>A0ABS9Z9Y0</accession>
<proteinExistence type="predicted"/>
<name>A0ABS9Z9Y0_9HYPH</name>
<organism evidence="1 2">
    <name type="scientific">Candidatus Rhodoblastus alkanivorans</name>
    <dbReference type="NCBI Taxonomy" id="2954117"/>
    <lineage>
        <taxon>Bacteria</taxon>
        <taxon>Pseudomonadati</taxon>
        <taxon>Pseudomonadota</taxon>
        <taxon>Alphaproteobacteria</taxon>
        <taxon>Hyphomicrobiales</taxon>
        <taxon>Rhodoblastaceae</taxon>
        <taxon>Rhodoblastus</taxon>
    </lineage>
</organism>
<dbReference type="Proteomes" id="UP001139104">
    <property type="component" value="Unassembled WGS sequence"/>
</dbReference>
<keyword evidence="2" id="KW-1185">Reference proteome</keyword>
<sequence>MTSIESTAFAGLEKEKRLLNATFKGPTGKPGYFGFRGDFALEFQQQLADEARPPEFKLEQILSVAKEGAGKIEILVGYLHDFAYFDAFKKVVLPLLAPEGTYFIFVNNIDLLAKYTVEVDGVTFTILPCDESTVWKEVNDFCGLDKNDYKKLDAGGKLQFVLDKLVEAKETFETLSLSDALSRAEPVKNRNENRPV</sequence>
<evidence type="ECO:0000313" key="2">
    <source>
        <dbReference type="Proteomes" id="UP001139104"/>
    </source>
</evidence>
<evidence type="ECO:0000313" key="1">
    <source>
        <dbReference type="EMBL" id="MCI4684458.1"/>
    </source>
</evidence>